<sequence>MSEPARVAIVGAGQWGEQHARAFSSRADSRVVGVFSRDLTRAERRAARWSTQAYDDVGRMIDETGPDLISVCLPNTEHYAPTLDLIGHGVPLLVEKPLVFDLGEADRLLDEARARDLFFAINFNHRYAEPVVLAKRDLDDGRLGDLSFATWRFGGEGSSAHHPHANLIETQCHGIDLLEHLLGPIDAVSAEMTRGGSTLVVAAHFACGAVGSLLGSYDSSYAYPRTHHVEVNGDAGRLLIDDTARRYELSAAGSEARTVWEAGYFNDRGRSFHETFDAHLDALMPALRAGAPPPVHAAAGRRALQVAYLVIEAIDTGRRVAVPPH</sequence>
<dbReference type="RefSeq" id="WP_345567101.1">
    <property type="nucleotide sequence ID" value="NZ_BAABDQ010000014.1"/>
</dbReference>
<evidence type="ECO:0000259" key="3">
    <source>
        <dbReference type="Pfam" id="PF02894"/>
    </source>
</evidence>
<reference evidence="5" key="1">
    <citation type="journal article" date="2019" name="Int. J. Syst. Evol. Microbiol.">
        <title>The Global Catalogue of Microorganisms (GCM) 10K type strain sequencing project: providing services to taxonomists for standard genome sequencing and annotation.</title>
        <authorList>
            <consortium name="The Broad Institute Genomics Platform"/>
            <consortium name="The Broad Institute Genome Sequencing Center for Infectious Disease"/>
            <person name="Wu L."/>
            <person name="Ma J."/>
        </authorList>
    </citation>
    <scope>NUCLEOTIDE SEQUENCE [LARGE SCALE GENOMIC DNA]</scope>
    <source>
        <strain evidence="5">JCM 17326</strain>
    </source>
</reference>
<dbReference type="InterPro" id="IPR036291">
    <property type="entry name" value="NAD(P)-bd_dom_sf"/>
</dbReference>
<feature type="domain" description="Gfo/Idh/MocA-like oxidoreductase C-terminal" evidence="3">
    <location>
        <begin position="167"/>
        <end position="322"/>
    </location>
</feature>
<name>A0ABP6XZ16_9ACTN</name>
<dbReference type="Gene3D" id="3.40.50.720">
    <property type="entry name" value="NAD(P)-binding Rossmann-like Domain"/>
    <property type="match status" value="1"/>
</dbReference>
<feature type="domain" description="Gfo/Idh/MocA-like oxidoreductase N-terminal" evidence="2">
    <location>
        <begin position="6"/>
        <end position="122"/>
    </location>
</feature>
<evidence type="ECO:0000259" key="2">
    <source>
        <dbReference type="Pfam" id="PF01408"/>
    </source>
</evidence>
<evidence type="ECO:0000313" key="5">
    <source>
        <dbReference type="Proteomes" id="UP001500630"/>
    </source>
</evidence>
<dbReference type="Gene3D" id="3.30.360.10">
    <property type="entry name" value="Dihydrodipicolinate Reductase, domain 2"/>
    <property type="match status" value="1"/>
</dbReference>
<dbReference type="Pfam" id="PF01408">
    <property type="entry name" value="GFO_IDH_MocA"/>
    <property type="match status" value="1"/>
</dbReference>
<organism evidence="4 5">
    <name type="scientific">Nonomuraea rosea</name>
    <dbReference type="NCBI Taxonomy" id="638574"/>
    <lineage>
        <taxon>Bacteria</taxon>
        <taxon>Bacillati</taxon>
        <taxon>Actinomycetota</taxon>
        <taxon>Actinomycetes</taxon>
        <taxon>Streptosporangiales</taxon>
        <taxon>Streptosporangiaceae</taxon>
        <taxon>Nonomuraea</taxon>
    </lineage>
</organism>
<dbReference type="InterPro" id="IPR000683">
    <property type="entry name" value="Gfo/Idh/MocA-like_OxRdtase_N"/>
</dbReference>
<comment type="caution">
    <text evidence="4">The sequence shown here is derived from an EMBL/GenBank/DDBJ whole genome shotgun (WGS) entry which is preliminary data.</text>
</comment>
<dbReference type="EMBL" id="BAABDQ010000014">
    <property type="protein sequence ID" value="GAA3572327.1"/>
    <property type="molecule type" value="Genomic_DNA"/>
</dbReference>
<dbReference type="SUPFAM" id="SSF55347">
    <property type="entry name" value="Glyceraldehyde-3-phosphate dehydrogenase-like, C-terminal domain"/>
    <property type="match status" value="1"/>
</dbReference>
<gene>
    <name evidence="4" type="ORF">GCM10022419_061490</name>
</gene>
<evidence type="ECO:0000256" key="1">
    <source>
        <dbReference type="ARBA" id="ARBA00010928"/>
    </source>
</evidence>
<dbReference type="PANTHER" id="PTHR43377">
    <property type="entry name" value="BILIVERDIN REDUCTASE A"/>
    <property type="match status" value="1"/>
</dbReference>
<dbReference type="InterPro" id="IPR051450">
    <property type="entry name" value="Gfo/Idh/MocA_Oxidoreductases"/>
</dbReference>
<dbReference type="Proteomes" id="UP001500630">
    <property type="component" value="Unassembled WGS sequence"/>
</dbReference>
<dbReference type="PANTHER" id="PTHR43377:SF1">
    <property type="entry name" value="BILIVERDIN REDUCTASE A"/>
    <property type="match status" value="1"/>
</dbReference>
<comment type="similarity">
    <text evidence="1">Belongs to the Gfo/Idh/MocA family.</text>
</comment>
<dbReference type="Pfam" id="PF02894">
    <property type="entry name" value="GFO_IDH_MocA_C"/>
    <property type="match status" value="1"/>
</dbReference>
<proteinExistence type="inferred from homology"/>
<keyword evidence="5" id="KW-1185">Reference proteome</keyword>
<evidence type="ECO:0000313" key="4">
    <source>
        <dbReference type="EMBL" id="GAA3572327.1"/>
    </source>
</evidence>
<dbReference type="InterPro" id="IPR004104">
    <property type="entry name" value="Gfo/Idh/MocA-like_OxRdtase_C"/>
</dbReference>
<accession>A0ABP6XZ16</accession>
<protein>
    <submittedName>
        <fullName evidence="4">Gfo/Idh/MocA family oxidoreductase</fullName>
    </submittedName>
</protein>
<dbReference type="SUPFAM" id="SSF51735">
    <property type="entry name" value="NAD(P)-binding Rossmann-fold domains"/>
    <property type="match status" value="1"/>
</dbReference>